<feature type="domain" description="Transposase IS110-like N-terminal" evidence="1">
    <location>
        <begin position="5"/>
        <end position="150"/>
    </location>
</feature>
<dbReference type="InterPro" id="IPR002525">
    <property type="entry name" value="Transp_IS110-like_N"/>
</dbReference>
<feature type="domain" description="Transposase IS116/IS110/IS902 C-terminal" evidence="2">
    <location>
        <begin position="212"/>
        <end position="292"/>
    </location>
</feature>
<accession>A0A0S4WN31</accession>
<dbReference type="PANTHER" id="PTHR33055:SF3">
    <property type="entry name" value="PUTATIVE TRANSPOSASE FOR IS117-RELATED"/>
    <property type="match status" value="1"/>
</dbReference>
<dbReference type="InterPro" id="IPR003346">
    <property type="entry name" value="Transposase_20"/>
</dbReference>
<name>A0A0S4WN31_RALSL</name>
<evidence type="ECO:0000259" key="1">
    <source>
        <dbReference type="Pfam" id="PF01548"/>
    </source>
</evidence>
<dbReference type="AlphaFoldDB" id="A0A0S4WN31"/>
<dbReference type="Pfam" id="PF01548">
    <property type="entry name" value="DEDD_Tnp_IS110"/>
    <property type="match status" value="1"/>
</dbReference>
<organism evidence="3">
    <name type="scientific">Ralstonia solanacearum</name>
    <name type="common">Pseudomonas solanacearum</name>
    <dbReference type="NCBI Taxonomy" id="305"/>
    <lineage>
        <taxon>Bacteria</taxon>
        <taxon>Pseudomonadati</taxon>
        <taxon>Pseudomonadota</taxon>
        <taxon>Betaproteobacteria</taxon>
        <taxon>Burkholderiales</taxon>
        <taxon>Burkholderiaceae</taxon>
        <taxon>Ralstonia</taxon>
        <taxon>Ralstonia solanacearum species complex</taxon>
    </lineage>
</organism>
<gene>
    <name evidence="3" type="ORF">TO10_v1_1520001</name>
</gene>
<dbReference type="NCBIfam" id="NF033542">
    <property type="entry name" value="transpos_IS110"/>
    <property type="match status" value="1"/>
</dbReference>
<protein>
    <submittedName>
        <fullName evidence="3">Transposase</fullName>
    </submittedName>
</protein>
<dbReference type="EMBL" id="LN899827">
    <property type="protein sequence ID" value="CUV48069.1"/>
    <property type="molecule type" value="Genomic_DNA"/>
</dbReference>
<dbReference type="GO" id="GO:0003677">
    <property type="term" value="F:DNA binding"/>
    <property type="evidence" value="ECO:0007669"/>
    <property type="project" value="InterPro"/>
</dbReference>
<dbReference type="GO" id="GO:0006313">
    <property type="term" value="P:DNA transposition"/>
    <property type="evidence" value="ECO:0007669"/>
    <property type="project" value="InterPro"/>
</dbReference>
<dbReference type="Pfam" id="PF02371">
    <property type="entry name" value="Transposase_20"/>
    <property type="match status" value="1"/>
</dbReference>
<dbReference type="PATRIC" id="fig|305.118.peg.258"/>
<proteinExistence type="predicted"/>
<evidence type="ECO:0000259" key="2">
    <source>
        <dbReference type="Pfam" id="PF02371"/>
    </source>
</evidence>
<evidence type="ECO:0000313" key="3">
    <source>
        <dbReference type="EMBL" id="CUV48069.1"/>
    </source>
</evidence>
<dbReference type="GO" id="GO:0004803">
    <property type="term" value="F:transposase activity"/>
    <property type="evidence" value="ECO:0007669"/>
    <property type="project" value="InterPro"/>
</dbReference>
<reference evidence="3" key="1">
    <citation type="submission" date="2015-10" db="EMBL/GenBank/DDBJ databases">
        <authorList>
            <person name="Gilbert D.G."/>
        </authorList>
    </citation>
    <scope>NUCLEOTIDE SEQUENCE</scope>
    <source>
        <strain evidence="3">Phyl III-seqv23</strain>
    </source>
</reference>
<sequence length="337" mass="37246">METYVGLDVSQKSTMVCVIDGDGNPVWRGTVASDPQAIDSIIRQQAPGVRRVGMETGPLAVWFYHGLRERGVPVDCIHARHVHAALATQLNKTDSNDARGIAQLTRSGWYRAVEVKSIASHEVRLLLGARSRLVSMRTGLYNQIRGVLKTFGVVLPAGTRSAFERLVEQHTPATSLIHGVIEILLDSWRHIDRQVRETDKALERIARASDVCRRLMTVPGVGVTTAVAFAAAVDNPDRFRRVGDIGPYLGLTPRKYQSGEVDHNGGISKTGCRLTRHMLFEAASALLLRHKRDCALRRWAQSLIPRIGLRKALVATARKLATLLLSMWRSGKEFIPG</sequence>
<dbReference type="PANTHER" id="PTHR33055">
    <property type="entry name" value="TRANSPOSASE FOR INSERTION SEQUENCE ELEMENT IS1111A"/>
    <property type="match status" value="1"/>
</dbReference>
<dbReference type="InterPro" id="IPR047650">
    <property type="entry name" value="Transpos_IS110"/>
</dbReference>